<keyword evidence="4" id="KW-1185">Reference proteome</keyword>
<feature type="region of interest" description="Disordered" evidence="1">
    <location>
        <begin position="64"/>
        <end position="97"/>
    </location>
</feature>
<dbReference type="OrthoDB" id="1892506at2759"/>
<name>D2VYE1_NAEGR</name>
<reference evidence="3 4" key="1">
    <citation type="journal article" date="2010" name="Cell">
        <title>The genome of Naegleria gruberi illuminates early eukaryotic versatility.</title>
        <authorList>
            <person name="Fritz-Laylin L.K."/>
            <person name="Prochnik S.E."/>
            <person name="Ginger M.L."/>
            <person name="Dacks J.B."/>
            <person name="Carpenter M.L."/>
            <person name="Field M.C."/>
            <person name="Kuo A."/>
            <person name="Paredez A."/>
            <person name="Chapman J."/>
            <person name="Pham J."/>
            <person name="Shu S."/>
            <person name="Neupane R."/>
            <person name="Cipriano M."/>
            <person name="Mancuso J."/>
            <person name="Tu H."/>
            <person name="Salamov A."/>
            <person name="Lindquist E."/>
            <person name="Shapiro H."/>
            <person name="Lucas S."/>
            <person name="Grigoriev I.V."/>
            <person name="Cande W.Z."/>
            <person name="Fulton C."/>
            <person name="Rokhsar D.S."/>
            <person name="Dawson S.C."/>
        </authorList>
    </citation>
    <scope>NUCLEOTIDE SEQUENCE [LARGE SCALE GENOMIC DNA]</scope>
    <source>
        <strain evidence="3 4">NEG-M</strain>
    </source>
</reference>
<protein>
    <submittedName>
        <fullName evidence="3">Predicted protein</fullName>
    </submittedName>
</protein>
<gene>
    <name evidence="3" type="ORF">NAEGRDRAFT_74088</name>
</gene>
<organism evidence="4">
    <name type="scientific">Naegleria gruberi</name>
    <name type="common">Amoeba</name>
    <dbReference type="NCBI Taxonomy" id="5762"/>
    <lineage>
        <taxon>Eukaryota</taxon>
        <taxon>Discoba</taxon>
        <taxon>Heterolobosea</taxon>
        <taxon>Tetramitia</taxon>
        <taxon>Eutetramitia</taxon>
        <taxon>Vahlkampfiidae</taxon>
        <taxon>Naegleria</taxon>
    </lineage>
</organism>
<evidence type="ECO:0000256" key="2">
    <source>
        <dbReference type="SAM" id="Phobius"/>
    </source>
</evidence>
<sequence length="360" mass="42178">MQNHVLMGKRTSCARVAVYVLMAMMGAVFLIMLQFMLKERSDKMRSSSDEENIIINNDRAMIMTTQQQQQEIKQDKQQSISERSATSNGRRSRSTSSSSLNSEYEYWLRNYIIKSDPHLLACHNDIGFGLIERWRKSERVICGDEKNTQNSRVYMYRIQQTRHTAQDNFVRIRNFVTLTDGFFSNGFTQGWFTSGCSMKVDNLKSREGHNLFQMHLDKWMGQYQGERACSKKINRRVVFLQRDGEYNLFHSMTDFSSLFVNYLMMIFKRIEEEGIEVTDTMELLDEYVQGTDVVYLDGYQMGPYMPILQAFGSVFSYSEYTQHLKKEYEVKDKDSICFDEVLFATPGGSNFLFKDAWRPK</sequence>
<feature type="transmembrane region" description="Helical" evidence="2">
    <location>
        <begin position="16"/>
        <end position="37"/>
    </location>
</feature>
<feature type="compositionally biased region" description="Low complexity" evidence="1">
    <location>
        <begin position="66"/>
        <end position="97"/>
    </location>
</feature>
<keyword evidence="2" id="KW-0812">Transmembrane</keyword>
<dbReference type="InParanoid" id="D2VYE1"/>
<dbReference type="VEuPathDB" id="AmoebaDB:NAEGRDRAFT_74088"/>
<dbReference type="EMBL" id="GG738910">
    <property type="protein sequence ID" value="EFC38192.1"/>
    <property type="molecule type" value="Genomic_DNA"/>
</dbReference>
<dbReference type="AlphaFoldDB" id="D2VYE1"/>
<accession>D2VYE1</accession>
<evidence type="ECO:0000313" key="3">
    <source>
        <dbReference type="EMBL" id="EFC38192.1"/>
    </source>
</evidence>
<keyword evidence="2" id="KW-1133">Transmembrane helix</keyword>
<dbReference type="Proteomes" id="UP000006671">
    <property type="component" value="Unassembled WGS sequence"/>
</dbReference>
<keyword evidence="2" id="KW-0472">Membrane</keyword>
<evidence type="ECO:0000313" key="4">
    <source>
        <dbReference type="Proteomes" id="UP000006671"/>
    </source>
</evidence>
<dbReference type="GeneID" id="8853874"/>
<dbReference type="KEGG" id="ngr:NAEGRDRAFT_74088"/>
<evidence type="ECO:0000256" key="1">
    <source>
        <dbReference type="SAM" id="MobiDB-lite"/>
    </source>
</evidence>
<proteinExistence type="predicted"/>
<dbReference type="RefSeq" id="XP_002670936.1">
    <property type="nucleotide sequence ID" value="XM_002670890.1"/>
</dbReference>